<reference evidence="4" key="1">
    <citation type="submission" date="2023-10" db="EMBL/GenBank/DDBJ databases">
        <authorList>
            <person name="Chen Y."/>
            <person name="Shah S."/>
            <person name="Dougan E. K."/>
            <person name="Thang M."/>
            <person name="Chan C."/>
        </authorList>
    </citation>
    <scope>NUCLEOTIDE SEQUENCE [LARGE SCALE GENOMIC DNA]</scope>
</reference>
<dbReference type="InterPro" id="IPR016135">
    <property type="entry name" value="UBQ-conjugating_enzyme/RWD"/>
</dbReference>
<dbReference type="Proteomes" id="UP001189429">
    <property type="component" value="Unassembled WGS sequence"/>
</dbReference>
<dbReference type="SUPFAM" id="SSF54495">
    <property type="entry name" value="UBC-like"/>
    <property type="match status" value="1"/>
</dbReference>
<gene>
    <name evidence="4" type="ORF">PCOR1329_LOCUS24014</name>
</gene>
<accession>A0ABN9RV18</accession>
<dbReference type="Pfam" id="PF00575">
    <property type="entry name" value="S1"/>
    <property type="match status" value="1"/>
</dbReference>
<dbReference type="PANTHER" id="PTHR24067">
    <property type="entry name" value="UBIQUITIN-CONJUGATING ENZYME E2"/>
    <property type="match status" value="1"/>
</dbReference>
<evidence type="ECO:0000256" key="1">
    <source>
        <dbReference type="SAM" id="MobiDB-lite"/>
    </source>
</evidence>
<name>A0ABN9RV18_9DINO</name>
<keyword evidence="5" id="KW-1185">Reference proteome</keyword>
<sequence>MSMAQRKHAAAIRRICRDMAELVEEPLGVVSGWPLDEERPFEWHVNLRPADRPLAGCVFHLVMRLPDDYPSSPPHVSFPRRAIPSFVHPNLFGDFICLDILSTFIGARDGGSGWSSAYSVQTVLLQLASFLFEAEHVPQDHGGTYASALTPELAARVRAECAVFECRHAGCRHRGSGEPWPALAPLVQDGVEAPRAALPRPASCASVATTRASREGPPASESSGSASAPPQPGPAAELGGAARSGAPRPGSEIVGWAARVLREGVEVEMGGGLRGWLPRAQLRGAAVAEGKELRAHVSAHGWQQGWLWLELVPRRSLPQLRRAAAAAEPIGGRVTSVQPYGVFVDVGGPHAGLVHHSETDLEAGADLGAAFAVGQRVAVRVLEPRGARGLRLSARGGPFLRAPRPAPAVPRGGPRLAGLALPLPALDAVLRLLPRGALHALRAASKALLAPCQEAVCLFWELRGLRCFHTRAPFDEGGTVLGLGVAMVEEEGSGKRHLTCDFDPLSQEAFRDLGVSHSAWKQQLCHWIPMAICQAHFQRGLPQLLKAMSFLGTGAVAEATRSSGIGSAGRQSAGAVAAEAGFKTFDEWRAERDALLARQRAQREVRATQRAADRAAAVQAGLTLEEWRAQQQQEQLRQRSAREAEEARRIGRCRALPLDLAAVLDVLPKLMNSQVVLLMRGDVHASQKALAGYMAFHHLLLLLKSRCQPLSEAIEERVGDFVGSEDGRRKDVVPNMGEFLCLVSVSDRYGWDQVGVPVLEECFDRNVLWLLRAHPHLAEPSRASLDERLAKSLQTSEVSRRLLMFHVWFLRNVADGSGQEMLDRYERTKGLPTQSAVGALQRACRRLLAPGSTWEQFLEAVEVQPMGPEALGAWLARSARRSARKGYHGSRRR</sequence>
<evidence type="ECO:0000259" key="3">
    <source>
        <dbReference type="PROSITE" id="PS50127"/>
    </source>
</evidence>
<feature type="region of interest" description="Disordered" evidence="1">
    <location>
        <begin position="197"/>
        <end position="249"/>
    </location>
</feature>
<feature type="compositionally biased region" description="Low complexity" evidence="1">
    <location>
        <begin position="215"/>
        <end position="249"/>
    </location>
</feature>
<dbReference type="Pfam" id="PF00179">
    <property type="entry name" value="UQ_con"/>
    <property type="match status" value="1"/>
</dbReference>
<dbReference type="EMBL" id="CAUYUJ010008213">
    <property type="protein sequence ID" value="CAK0823195.1"/>
    <property type="molecule type" value="Genomic_DNA"/>
</dbReference>
<dbReference type="CDD" id="cd00164">
    <property type="entry name" value="S1_like"/>
    <property type="match status" value="1"/>
</dbReference>
<dbReference type="SMART" id="SM00212">
    <property type="entry name" value="UBCc"/>
    <property type="match status" value="1"/>
</dbReference>
<dbReference type="PROSITE" id="PS50127">
    <property type="entry name" value="UBC_2"/>
    <property type="match status" value="1"/>
</dbReference>
<dbReference type="CDD" id="cd23955">
    <property type="entry name" value="UBCc_invertebrate"/>
    <property type="match status" value="1"/>
</dbReference>
<dbReference type="Gene3D" id="3.10.110.10">
    <property type="entry name" value="Ubiquitin Conjugating Enzyme"/>
    <property type="match status" value="1"/>
</dbReference>
<dbReference type="Gene3D" id="2.40.50.140">
    <property type="entry name" value="Nucleic acid-binding proteins"/>
    <property type="match status" value="1"/>
</dbReference>
<comment type="caution">
    <text evidence="4">The sequence shown here is derived from an EMBL/GenBank/DDBJ whole genome shotgun (WGS) entry which is preliminary data.</text>
</comment>
<feature type="domain" description="UBC core" evidence="3">
    <location>
        <begin position="10"/>
        <end position="172"/>
    </location>
</feature>
<proteinExistence type="predicted"/>
<dbReference type="SMART" id="SM00316">
    <property type="entry name" value="S1"/>
    <property type="match status" value="1"/>
</dbReference>
<dbReference type="InterPro" id="IPR003029">
    <property type="entry name" value="S1_domain"/>
</dbReference>
<dbReference type="SUPFAM" id="SSF50249">
    <property type="entry name" value="Nucleic acid-binding proteins"/>
    <property type="match status" value="1"/>
</dbReference>
<dbReference type="InterPro" id="IPR000608">
    <property type="entry name" value="UBC"/>
</dbReference>
<organism evidence="4 5">
    <name type="scientific">Prorocentrum cordatum</name>
    <dbReference type="NCBI Taxonomy" id="2364126"/>
    <lineage>
        <taxon>Eukaryota</taxon>
        <taxon>Sar</taxon>
        <taxon>Alveolata</taxon>
        <taxon>Dinophyceae</taxon>
        <taxon>Prorocentrales</taxon>
        <taxon>Prorocentraceae</taxon>
        <taxon>Prorocentrum</taxon>
    </lineage>
</organism>
<protein>
    <recommendedName>
        <fullName evidence="6">UBC core domain-containing protein</fullName>
    </recommendedName>
</protein>
<evidence type="ECO:0000313" key="4">
    <source>
        <dbReference type="EMBL" id="CAK0823195.1"/>
    </source>
</evidence>
<dbReference type="PROSITE" id="PS50126">
    <property type="entry name" value="S1"/>
    <property type="match status" value="1"/>
</dbReference>
<dbReference type="InterPro" id="IPR050113">
    <property type="entry name" value="Ub_conjugating_enzyme"/>
</dbReference>
<dbReference type="InterPro" id="IPR012340">
    <property type="entry name" value="NA-bd_OB-fold"/>
</dbReference>
<evidence type="ECO:0000313" key="5">
    <source>
        <dbReference type="Proteomes" id="UP001189429"/>
    </source>
</evidence>
<feature type="domain" description="S1 motif" evidence="2">
    <location>
        <begin position="327"/>
        <end position="395"/>
    </location>
</feature>
<evidence type="ECO:0000259" key="2">
    <source>
        <dbReference type="PROSITE" id="PS50126"/>
    </source>
</evidence>
<evidence type="ECO:0008006" key="6">
    <source>
        <dbReference type="Google" id="ProtNLM"/>
    </source>
</evidence>